<feature type="region of interest" description="Disordered" evidence="1">
    <location>
        <begin position="16"/>
        <end position="43"/>
    </location>
</feature>
<keyword evidence="3" id="KW-1185">Reference proteome</keyword>
<evidence type="ECO:0000256" key="1">
    <source>
        <dbReference type="SAM" id="MobiDB-lite"/>
    </source>
</evidence>
<reference evidence="3" key="1">
    <citation type="journal article" date="2013" name="Genome Announc.">
        <title>Draft genome sequence of the basidiomycetous yeast-like fungus Pseudozyma hubeiensis SY62, which produces an abundant amount of the biosurfactant mannosylerythritol lipids.</title>
        <authorList>
            <person name="Konishi M."/>
            <person name="Hatada Y."/>
            <person name="Horiuchi J."/>
        </authorList>
    </citation>
    <scope>NUCLEOTIDE SEQUENCE [LARGE SCALE GENOMIC DNA]</scope>
    <source>
        <strain evidence="3">SY62</strain>
    </source>
</reference>
<dbReference type="HOGENOM" id="CLU_2134652_0_0_1"/>
<organism evidence="2 3">
    <name type="scientific">Pseudozyma hubeiensis (strain SY62)</name>
    <name type="common">Yeast</name>
    <dbReference type="NCBI Taxonomy" id="1305764"/>
    <lineage>
        <taxon>Eukaryota</taxon>
        <taxon>Fungi</taxon>
        <taxon>Dikarya</taxon>
        <taxon>Basidiomycota</taxon>
        <taxon>Ustilaginomycotina</taxon>
        <taxon>Ustilaginomycetes</taxon>
        <taxon>Ustilaginales</taxon>
        <taxon>Ustilaginaceae</taxon>
        <taxon>Pseudozyma</taxon>
    </lineage>
</organism>
<proteinExistence type="predicted"/>
<dbReference type="AlphaFoldDB" id="R9P4T5"/>
<keyword evidence="2" id="KW-0328">Glycosyltransferase</keyword>
<keyword evidence="2" id="KW-0808">Transferase</keyword>
<accession>R9P4T5</accession>
<dbReference type="EMBL" id="DF238801">
    <property type="protein sequence ID" value="GAC96314.1"/>
    <property type="molecule type" value="Genomic_DNA"/>
</dbReference>
<sequence length="113" mass="12636">MSLSFRGFAMEGPVTRHTRVNDEHPAVPSRLNPSKSGSRFVPPHSAKASLQRECSQSFDTVKAFCLPLPFIFLCCTASSSPHCELHRCRFHFARLPTHLELLRSSRTVPCVPS</sequence>
<evidence type="ECO:0000313" key="2">
    <source>
        <dbReference type="EMBL" id="GAC96314.1"/>
    </source>
</evidence>
<dbReference type="GeneID" id="24109180"/>
<dbReference type="GO" id="GO:0016757">
    <property type="term" value="F:glycosyltransferase activity"/>
    <property type="evidence" value="ECO:0007669"/>
    <property type="project" value="UniProtKB-KW"/>
</dbReference>
<gene>
    <name evidence="2" type="ORF">PHSY_003894</name>
</gene>
<dbReference type="RefSeq" id="XP_012189901.1">
    <property type="nucleotide sequence ID" value="XM_012334511.1"/>
</dbReference>
<protein>
    <submittedName>
        <fullName evidence="2">Dolichyl-phosphate-mannose--protein mannosyltransferase</fullName>
    </submittedName>
</protein>
<name>R9P4T5_PSEHS</name>
<dbReference type="Proteomes" id="UP000014071">
    <property type="component" value="Unassembled WGS sequence"/>
</dbReference>
<evidence type="ECO:0000313" key="3">
    <source>
        <dbReference type="Proteomes" id="UP000014071"/>
    </source>
</evidence>